<dbReference type="EMBL" id="FQVB01000007">
    <property type="protein sequence ID" value="SHE81735.1"/>
    <property type="molecule type" value="Genomic_DNA"/>
</dbReference>
<keyword evidence="7" id="KW-0732">Signal</keyword>
<feature type="signal peptide" evidence="7">
    <location>
        <begin position="1"/>
        <end position="25"/>
    </location>
</feature>
<evidence type="ECO:0000313" key="10">
    <source>
        <dbReference type="Proteomes" id="UP000184076"/>
    </source>
</evidence>
<dbReference type="OrthoDB" id="9810445at2"/>
<evidence type="ECO:0000256" key="3">
    <source>
        <dbReference type="ARBA" id="ARBA00022723"/>
    </source>
</evidence>
<dbReference type="AlphaFoldDB" id="A0A1M4WKK2"/>
<evidence type="ECO:0000256" key="7">
    <source>
        <dbReference type="SAM" id="SignalP"/>
    </source>
</evidence>
<comment type="cofactor">
    <cofactor evidence="1">
        <name>Zn(2+)</name>
        <dbReference type="ChEBI" id="CHEBI:29105"/>
    </cofactor>
</comment>
<protein>
    <recommendedName>
        <fullName evidence="8">Peptidase M48 domain-containing protein</fullName>
    </recommendedName>
</protein>
<sequence length="455" mass="50982">MKFGKIVSTVLVFFLGAAAPGPLRAMNLDELYPRQVLQYWQGRYRDNLEWNFRNVVLANLTAAERRRVEGTSLDIPLIAPEQNVPVNFYAYRWGNSGRIVMPVVSVKFLDDFAIASAWLEFNGFSQETAYNYMSMLKYKCLGSSQPRCPPPLEALRIPPDALADPNVDSLSQKILKSAVVFIMAHELGHLYHRHPGYDIPVSQAQENEAQADAFALEVMRRIGTAPMGMVHFFMAALYLMPHRGDFGSEKDWESYLRERSTHPFTGERLRRFAEELRNKSRDFAASEPDLQAATARVGAMAGEVEKIAAILEDSNIQKTLARIGRSTDLDSLRPRPKGGIGRVLEEDDRNPGEARLAFDGLYRGSFSAHGGGEAVPIDVKFERTGDRVTGIYSYGLGQGRIRGRIRDGRLYFRWEEGAETGGGVFIPQNDGKTFQGTWGYETSRDNGGSWIGKRP</sequence>
<reference evidence="10" key="1">
    <citation type="submission" date="2016-11" db="EMBL/GenBank/DDBJ databases">
        <authorList>
            <person name="Varghese N."/>
            <person name="Submissions S."/>
        </authorList>
    </citation>
    <scope>NUCLEOTIDE SEQUENCE [LARGE SCALE GENOMIC DNA]</scope>
    <source>
        <strain evidence="10">DSM 9756</strain>
    </source>
</reference>
<dbReference type="GO" id="GO:0006508">
    <property type="term" value="P:proteolysis"/>
    <property type="evidence" value="ECO:0007669"/>
    <property type="project" value="UniProtKB-KW"/>
</dbReference>
<feature type="chain" id="PRO_5012115467" description="Peptidase M48 domain-containing protein" evidence="7">
    <location>
        <begin position="26"/>
        <end position="455"/>
    </location>
</feature>
<keyword evidence="10" id="KW-1185">Reference proteome</keyword>
<accession>A0A1M4WKK2</accession>
<dbReference type="RefSeq" id="WP_073037340.1">
    <property type="nucleotide sequence ID" value="NZ_FQVB01000007.1"/>
</dbReference>
<evidence type="ECO:0000256" key="6">
    <source>
        <dbReference type="ARBA" id="ARBA00023049"/>
    </source>
</evidence>
<evidence type="ECO:0000256" key="4">
    <source>
        <dbReference type="ARBA" id="ARBA00022801"/>
    </source>
</evidence>
<feature type="domain" description="Peptidase M48" evidence="8">
    <location>
        <begin position="206"/>
        <end position="273"/>
    </location>
</feature>
<organism evidence="9 10">
    <name type="scientific">Desulfacinum infernum DSM 9756</name>
    <dbReference type="NCBI Taxonomy" id="1121391"/>
    <lineage>
        <taxon>Bacteria</taxon>
        <taxon>Pseudomonadati</taxon>
        <taxon>Thermodesulfobacteriota</taxon>
        <taxon>Syntrophobacteria</taxon>
        <taxon>Syntrophobacterales</taxon>
        <taxon>Syntrophobacteraceae</taxon>
        <taxon>Desulfacinum</taxon>
    </lineage>
</organism>
<proteinExistence type="predicted"/>
<dbReference type="STRING" id="1121391.SAMN02745206_00891"/>
<keyword evidence="2" id="KW-0645">Protease</keyword>
<evidence type="ECO:0000256" key="1">
    <source>
        <dbReference type="ARBA" id="ARBA00001947"/>
    </source>
</evidence>
<keyword evidence="6" id="KW-0482">Metalloprotease</keyword>
<name>A0A1M4WKK2_9BACT</name>
<dbReference type="GO" id="GO:0046872">
    <property type="term" value="F:metal ion binding"/>
    <property type="evidence" value="ECO:0007669"/>
    <property type="project" value="UniProtKB-KW"/>
</dbReference>
<evidence type="ECO:0000256" key="5">
    <source>
        <dbReference type="ARBA" id="ARBA00022833"/>
    </source>
</evidence>
<dbReference type="Proteomes" id="UP000184076">
    <property type="component" value="Unassembled WGS sequence"/>
</dbReference>
<evidence type="ECO:0000259" key="8">
    <source>
        <dbReference type="Pfam" id="PF01435"/>
    </source>
</evidence>
<dbReference type="InterPro" id="IPR001915">
    <property type="entry name" value="Peptidase_M48"/>
</dbReference>
<keyword evidence="5" id="KW-0862">Zinc</keyword>
<keyword evidence="4" id="KW-0378">Hydrolase</keyword>
<dbReference type="Pfam" id="PF01435">
    <property type="entry name" value="Peptidase_M48"/>
    <property type="match status" value="1"/>
</dbReference>
<gene>
    <name evidence="9" type="ORF">SAMN02745206_00891</name>
</gene>
<keyword evidence="3" id="KW-0479">Metal-binding</keyword>
<evidence type="ECO:0000313" key="9">
    <source>
        <dbReference type="EMBL" id="SHE81735.1"/>
    </source>
</evidence>
<evidence type="ECO:0000256" key="2">
    <source>
        <dbReference type="ARBA" id="ARBA00022670"/>
    </source>
</evidence>
<dbReference type="GO" id="GO:0004222">
    <property type="term" value="F:metalloendopeptidase activity"/>
    <property type="evidence" value="ECO:0007669"/>
    <property type="project" value="InterPro"/>
</dbReference>